<dbReference type="EMBL" id="FR695868">
    <property type="protein sequence ID" value="CBX28639.1"/>
    <property type="molecule type" value="Genomic_DNA"/>
</dbReference>
<organism evidence="9">
    <name type="scientific">uncultured Desulfobacterium sp</name>
    <dbReference type="NCBI Taxonomy" id="201089"/>
    <lineage>
        <taxon>Bacteria</taxon>
        <taxon>Pseudomonadati</taxon>
        <taxon>Thermodesulfobacteriota</taxon>
        <taxon>Desulfobacteria</taxon>
        <taxon>Desulfobacterales</taxon>
        <taxon>Desulfobacteriaceae</taxon>
        <taxon>Desulfobacterium</taxon>
        <taxon>environmental samples</taxon>
    </lineage>
</organism>
<evidence type="ECO:0000256" key="1">
    <source>
        <dbReference type="ARBA" id="ARBA00010429"/>
    </source>
</evidence>
<dbReference type="GO" id="GO:0016002">
    <property type="term" value="F:sulfite reductase activity"/>
    <property type="evidence" value="ECO:0007669"/>
    <property type="project" value="TreeGrafter"/>
</dbReference>
<dbReference type="GO" id="GO:0020037">
    <property type="term" value="F:heme binding"/>
    <property type="evidence" value="ECO:0007669"/>
    <property type="project" value="InterPro"/>
</dbReference>
<comment type="similarity">
    <text evidence="1">Belongs to the nitrite and sulfite reductase 4Fe-4S domain family.</text>
</comment>
<dbReference type="Pfam" id="PF03460">
    <property type="entry name" value="NIR_SIR_ferr"/>
    <property type="match status" value="1"/>
</dbReference>
<evidence type="ECO:0000256" key="2">
    <source>
        <dbReference type="ARBA" id="ARBA00022485"/>
    </source>
</evidence>
<dbReference type="PROSITE" id="PS00198">
    <property type="entry name" value="4FE4S_FER_1"/>
    <property type="match status" value="1"/>
</dbReference>
<dbReference type="Pfam" id="PF00037">
    <property type="entry name" value="Fer4"/>
    <property type="match status" value="1"/>
</dbReference>
<evidence type="ECO:0000259" key="8">
    <source>
        <dbReference type="PROSITE" id="PS51379"/>
    </source>
</evidence>
<dbReference type="SUPFAM" id="SSF55124">
    <property type="entry name" value="Nitrite/Sulfite reductase N-terminal domain-like"/>
    <property type="match status" value="1"/>
</dbReference>
<dbReference type="Pfam" id="PF01077">
    <property type="entry name" value="NIR_SIR"/>
    <property type="match status" value="1"/>
</dbReference>
<gene>
    <name evidence="9" type="ORF">N47_G39630</name>
</gene>
<dbReference type="GO" id="GO:0000103">
    <property type="term" value="P:sulfate assimilation"/>
    <property type="evidence" value="ECO:0007669"/>
    <property type="project" value="TreeGrafter"/>
</dbReference>
<dbReference type="InterPro" id="IPR036136">
    <property type="entry name" value="Nit/Sulf_reduc_fer-like_dom_sf"/>
</dbReference>
<dbReference type="InterPro" id="IPR006066">
    <property type="entry name" value="NO2/SO3_Rdtase_FeS/sirohaem_BS"/>
</dbReference>
<proteinExistence type="inferred from homology"/>
<dbReference type="Gene3D" id="3.30.70.20">
    <property type="match status" value="1"/>
</dbReference>
<dbReference type="InterPro" id="IPR017896">
    <property type="entry name" value="4Fe4S_Fe-S-bd"/>
</dbReference>
<dbReference type="NCBIfam" id="TIGR02912">
    <property type="entry name" value="sulfite_red_C"/>
    <property type="match status" value="1"/>
</dbReference>
<dbReference type="SUPFAM" id="SSF56014">
    <property type="entry name" value="Nitrite and sulphite reductase 4Fe-4S domain-like"/>
    <property type="match status" value="1"/>
</dbReference>
<evidence type="ECO:0000256" key="6">
    <source>
        <dbReference type="ARBA" id="ARBA00023004"/>
    </source>
</evidence>
<sequence length="339" mass="38265">MAPDVNSDVNTKTIVKNAYRITRTRGKTALRIRVPGGCLKAKHFDLLKKISQDYGDGIVHLTTRQGFEISGIDYSSISRVNSLLMPLLQDLEIDIGVTIKDLSKGYPSAGTRNIAACIGNRVCPFANYNTTALAQRIEKEIYPNDYHVKVALTGCPNDCIKSRMNDFGIVGMAEPQYDYKRCIGCEACVKNCKSQVTGALSLHKEKVKRDTRRCIGCGECILKCPTAAWTRNPVKFYDILIMGRTGKKNPRIAEQFIQWADEDVVIKVIKNTYRFIDEHIDKTLAKEHIGYIVDRTGYQVFRGKVLEDIKLNPEARVAKHIHWGGFRYSSDMFMSDNLQ</sequence>
<name>E1YDJ5_9BACT</name>
<evidence type="ECO:0000256" key="4">
    <source>
        <dbReference type="ARBA" id="ARBA00022723"/>
    </source>
</evidence>
<dbReference type="InterPro" id="IPR045854">
    <property type="entry name" value="NO2/SO3_Rdtase_4Fe4S_sf"/>
</dbReference>
<dbReference type="PANTHER" id="PTHR11493">
    <property type="entry name" value="SULFITE REDUCTASE [NADPH] SUBUNIT BETA-RELATED"/>
    <property type="match status" value="1"/>
</dbReference>
<dbReference type="PRINTS" id="PR00397">
    <property type="entry name" value="SIROHAEM"/>
</dbReference>
<reference evidence="9" key="1">
    <citation type="journal article" date="2011" name="Environ. Microbiol.">
        <title>Genomic insights into the metabolic potential of the polycyclic aromatic hydrocarbon degrading sulfate-reducing Deltaproteobacterium N47.</title>
        <authorList>
            <person name="Bergmann F."/>
            <person name="Selesi D."/>
            <person name="Weinmaier T."/>
            <person name="Tischler P."/>
            <person name="Rattei T."/>
            <person name="Meckenstock R.U."/>
        </authorList>
    </citation>
    <scope>NUCLEOTIDE SEQUENCE</scope>
</reference>
<keyword evidence="7" id="KW-0411">Iron-sulfur</keyword>
<accession>E1YDJ5</accession>
<keyword evidence="5" id="KW-0560">Oxidoreductase</keyword>
<dbReference type="PROSITE" id="PS00365">
    <property type="entry name" value="NIR_SIR"/>
    <property type="match status" value="1"/>
</dbReference>
<protein>
    <submittedName>
        <fullName evidence="9">Anaerobic sulfite reductase subunit C</fullName>
    </submittedName>
</protein>
<evidence type="ECO:0000313" key="9">
    <source>
        <dbReference type="EMBL" id="CBX28639.1"/>
    </source>
</evidence>
<dbReference type="PANTHER" id="PTHR11493:SF54">
    <property type="entry name" value="ANAEROBIC SULFITE REDUCTASE SUBUNIT C"/>
    <property type="match status" value="1"/>
</dbReference>
<keyword evidence="4" id="KW-0479">Metal-binding</keyword>
<dbReference type="InterPro" id="IPR006067">
    <property type="entry name" value="NO2/SO3_Rdtase_4Fe4S_dom"/>
</dbReference>
<dbReference type="GO" id="GO:0050311">
    <property type="term" value="F:sulfite reductase (ferredoxin) activity"/>
    <property type="evidence" value="ECO:0007669"/>
    <property type="project" value="TreeGrafter"/>
</dbReference>
<evidence type="ECO:0000256" key="7">
    <source>
        <dbReference type="ARBA" id="ARBA00023014"/>
    </source>
</evidence>
<evidence type="ECO:0000256" key="5">
    <source>
        <dbReference type="ARBA" id="ARBA00023002"/>
    </source>
</evidence>
<dbReference type="InterPro" id="IPR045169">
    <property type="entry name" value="NO2/SO3_Rdtase_4Fe4S_prot"/>
</dbReference>
<dbReference type="InterPro" id="IPR005117">
    <property type="entry name" value="NiRdtase/SiRdtase_haem-b_fer"/>
</dbReference>
<evidence type="ECO:0000256" key="3">
    <source>
        <dbReference type="ARBA" id="ARBA00022617"/>
    </source>
</evidence>
<dbReference type="PROSITE" id="PS51379">
    <property type="entry name" value="4FE4S_FER_2"/>
    <property type="match status" value="2"/>
</dbReference>
<dbReference type="GO" id="GO:0051539">
    <property type="term" value="F:4 iron, 4 sulfur cluster binding"/>
    <property type="evidence" value="ECO:0007669"/>
    <property type="project" value="UniProtKB-KW"/>
</dbReference>
<dbReference type="GO" id="GO:0009337">
    <property type="term" value="C:sulfite reductase complex (NADPH)"/>
    <property type="evidence" value="ECO:0007669"/>
    <property type="project" value="TreeGrafter"/>
</dbReference>
<dbReference type="InterPro" id="IPR014261">
    <property type="entry name" value="Sulphite_reductase_C"/>
</dbReference>
<feature type="domain" description="4Fe-4S ferredoxin-type" evidence="8">
    <location>
        <begin position="205"/>
        <end position="234"/>
    </location>
</feature>
<dbReference type="Gene3D" id="3.30.413.10">
    <property type="entry name" value="Sulfite Reductase Hemoprotein, domain 1"/>
    <property type="match status" value="1"/>
</dbReference>
<keyword evidence="2" id="KW-0004">4Fe-4S</keyword>
<dbReference type="AlphaFoldDB" id="E1YDJ5"/>
<keyword evidence="6" id="KW-0408">Iron</keyword>
<dbReference type="SUPFAM" id="SSF54862">
    <property type="entry name" value="4Fe-4S ferredoxins"/>
    <property type="match status" value="1"/>
</dbReference>
<keyword evidence="3" id="KW-0349">Heme</keyword>
<dbReference type="GO" id="GO:0046872">
    <property type="term" value="F:metal ion binding"/>
    <property type="evidence" value="ECO:0007669"/>
    <property type="project" value="UniProtKB-KW"/>
</dbReference>
<dbReference type="Gene3D" id="3.90.480.20">
    <property type="match status" value="1"/>
</dbReference>
<dbReference type="InterPro" id="IPR017900">
    <property type="entry name" value="4Fe4S_Fe_S_CS"/>
</dbReference>
<feature type="domain" description="4Fe-4S ferredoxin-type" evidence="8">
    <location>
        <begin position="173"/>
        <end position="203"/>
    </location>
</feature>